<dbReference type="PANTHER" id="PTHR43429:SF3">
    <property type="entry name" value="NITRITE REDUCTASE [NAD(P)H]"/>
    <property type="match status" value="1"/>
</dbReference>
<sequence length="459" mass="47058">MKVVIAGYGMAGARLAELLAARDAGVEVTVIGAEARPAANRVLLSRLLTGELTETDLSLHEPGWAPRSGVDLRTGTSVSHVDRDGRHVLLSDGTHVPYDALVLATGSRPVLPPIEGLAPDAPGVTVLRTVDDFLGAAAVLDAEARAVVLGGGVLGLETAFALSRRATSVTVVQPSGRLMDRQLDAGAAAILNGLCRRHGLCTVLGRGAVRLYPGEGVKLDDGSFLPAELTVVAAGVRPDTRLAECAGLAVDGGVLVDDRLRTTDPAIHAIGDCARATVPPQGLVAPAWRQAEVLADVLTGGDARYHHSPAPTRLRAGNIDLTVVGDGRAETGEVLRFEDPAGGRYARLAVDGDRLSGAILLGLDDAAARITQLHDGREPLPADRIALMFGRSLPAGPAGADALVCRCNGVTEKSLVDAWRAGAADAAALTAATRAGTGCGDCAGRVAALTATLNRGDTP</sequence>
<feature type="domain" description="NADH-rubredoxin oxidoreductase C-terminal" evidence="6">
    <location>
        <begin position="312"/>
        <end position="365"/>
    </location>
</feature>
<organism evidence="7 8">
    <name type="scientific">Phytomonospora endophytica</name>
    <dbReference type="NCBI Taxonomy" id="714109"/>
    <lineage>
        <taxon>Bacteria</taxon>
        <taxon>Bacillati</taxon>
        <taxon>Actinomycetota</taxon>
        <taxon>Actinomycetes</taxon>
        <taxon>Micromonosporales</taxon>
        <taxon>Micromonosporaceae</taxon>
        <taxon>Phytomonospora</taxon>
    </lineage>
</organism>
<dbReference type="InterPro" id="IPR007419">
    <property type="entry name" value="BFD-like_2Fe2S-bd_dom"/>
</dbReference>
<reference evidence="7 8" key="1">
    <citation type="submission" date="2020-08" db="EMBL/GenBank/DDBJ databases">
        <title>Genomic Encyclopedia of Type Strains, Phase IV (KMG-IV): sequencing the most valuable type-strain genomes for metagenomic binning, comparative biology and taxonomic classification.</title>
        <authorList>
            <person name="Goeker M."/>
        </authorList>
    </citation>
    <scope>NUCLEOTIDE SEQUENCE [LARGE SCALE GENOMIC DNA]</scope>
    <source>
        <strain evidence="7 8">YIM 65646</strain>
    </source>
</reference>
<dbReference type="EMBL" id="JACHGT010000003">
    <property type="protein sequence ID" value="MBB6033980.1"/>
    <property type="molecule type" value="Genomic_DNA"/>
</dbReference>
<dbReference type="InterPro" id="IPR041854">
    <property type="entry name" value="BFD-like_2Fe2S-bd_dom_sf"/>
</dbReference>
<evidence type="ECO:0000259" key="5">
    <source>
        <dbReference type="Pfam" id="PF07992"/>
    </source>
</evidence>
<evidence type="ECO:0000259" key="6">
    <source>
        <dbReference type="Pfam" id="PF18267"/>
    </source>
</evidence>
<dbReference type="InterPro" id="IPR023753">
    <property type="entry name" value="FAD/NAD-binding_dom"/>
</dbReference>
<evidence type="ECO:0000313" key="8">
    <source>
        <dbReference type="Proteomes" id="UP000548476"/>
    </source>
</evidence>
<evidence type="ECO:0000259" key="4">
    <source>
        <dbReference type="Pfam" id="PF04324"/>
    </source>
</evidence>
<keyword evidence="3" id="KW-0274">FAD</keyword>
<feature type="domain" description="BFD-like [2Fe-2S]-binding" evidence="4">
    <location>
        <begin position="403"/>
        <end position="449"/>
    </location>
</feature>
<dbReference type="InterPro" id="IPR041575">
    <property type="entry name" value="Rubredoxin_C"/>
</dbReference>
<protein>
    <submittedName>
        <fullName evidence="7">Assimilatory nitrate reductase electron transfer subunit</fullName>
        <ecNumber evidence="7">1.7.99.4</ecNumber>
    </submittedName>
</protein>
<dbReference type="GO" id="GO:0016491">
    <property type="term" value="F:oxidoreductase activity"/>
    <property type="evidence" value="ECO:0007669"/>
    <property type="project" value="UniProtKB-KW"/>
</dbReference>
<evidence type="ECO:0000256" key="2">
    <source>
        <dbReference type="ARBA" id="ARBA00022630"/>
    </source>
</evidence>
<feature type="domain" description="FAD/NAD(P)-binding" evidence="5">
    <location>
        <begin position="1"/>
        <end position="276"/>
    </location>
</feature>
<comment type="cofactor">
    <cofactor evidence="1">
        <name>FAD</name>
        <dbReference type="ChEBI" id="CHEBI:57692"/>
    </cofactor>
</comment>
<gene>
    <name evidence="7" type="ORF">HNR73_001830</name>
</gene>
<dbReference type="InterPro" id="IPR050260">
    <property type="entry name" value="FAD-bd_OxRdtase"/>
</dbReference>
<dbReference type="Proteomes" id="UP000548476">
    <property type="component" value="Unassembled WGS sequence"/>
</dbReference>
<dbReference type="EC" id="1.7.99.4" evidence="7"/>
<keyword evidence="2" id="KW-0285">Flavoprotein</keyword>
<dbReference type="AlphaFoldDB" id="A0A841FPU9"/>
<evidence type="ECO:0000313" key="7">
    <source>
        <dbReference type="EMBL" id="MBB6033980.1"/>
    </source>
</evidence>
<keyword evidence="7" id="KW-0560">Oxidoreductase</keyword>
<dbReference type="Gene3D" id="1.10.10.1100">
    <property type="entry name" value="BFD-like [2Fe-2S]-binding domain"/>
    <property type="match status" value="1"/>
</dbReference>
<dbReference type="Pfam" id="PF18267">
    <property type="entry name" value="Rubredoxin_C"/>
    <property type="match status" value="1"/>
</dbReference>
<dbReference type="PRINTS" id="PR00368">
    <property type="entry name" value="FADPNR"/>
</dbReference>
<dbReference type="PANTHER" id="PTHR43429">
    <property type="entry name" value="PYRIDINE NUCLEOTIDE-DISULFIDE OXIDOREDUCTASE DOMAIN-CONTAINING"/>
    <property type="match status" value="1"/>
</dbReference>
<name>A0A841FPU9_9ACTN</name>
<accession>A0A841FPU9</accession>
<evidence type="ECO:0000256" key="3">
    <source>
        <dbReference type="ARBA" id="ARBA00022827"/>
    </source>
</evidence>
<dbReference type="PRINTS" id="PR00411">
    <property type="entry name" value="PNDRDTASEI"/>
</dbReference>
<dbReference type="Pfam" id="PF07992">
    <property type="entry name" value="Pyr_redox_2"/>
    <property type="match status" value="1"/>
</dbReference>
<evidence type="ECO:0000256" key="1">
    <source>
        <dbReference type="ARBA" id="ARBA00001974"/>
    </source>
</evidence>
<dbReference type="RefSeq" id="WP_221330782.1">
    <property type="nucleotide sequence ID" value="NZ_BONT01000013.1"/>
</dbReference>
<dbReference type="InterPro" id="IPR036188">
    <property type="entry name" value="FAD/NAD-bd_sf"/>
</dbReference>
<dbReference type="Gene3D" id="3.50.50.60">
    <property type="entry name" value="FAD/NAD(P)-binding domain"/>
    <property type="match status" value="2"/>
</dbReference>
<dbReference type="Pfam" id="PF04324">
    <property type="entry name" value="Fer2_BFD"/>
    <property type="match status" value="1"/>
</dbReference>
<keyword evidence="8" id="KW-1185">Reference proteome</keyword>
<proteinExistence type="predicted"/>
<comment type="caution">
    <text evidence="7">The sequence shown here is derived from an EMBL/GenBank/DDBJ whole genome shotgun (WGS) entry which is preliminary data.</text>
</comment>
<dbReference type="SUPFAM" id="SSF51905">
    <property type="entry name" value="FAD/NAD(P)-binding domain"/>
    <property type="match status" value="2"/>
</dbReference>